<feature type="domain" description="vWA-MoxR associated protein C-terminal" evidence="3">
    <location>
        <begin position="297"/>
        <end position="523"/>
    </location>
</feature>
<evidence type="ECO:0000259" key="2">
    <source>
        <dbReference type="Pfam" id="PF19956"/>
    </source>
</evidence>
<dbReference type="STRING" id="909626.AQJ91_22275"/>
<dbReference type="InterPro" id="IPR045450">
    <property type="entry name" value="VMAP_C"/>
</dbReference>
<dbReference type="RefSeq" id="WP_067024560.1">
    <property type="nucleotide sequence ID" value="NZ_KQ949088.1"/>
</dbReference>
<dbReference type="EMBL" id="LMXB01000057">
    <property type="protein sequence ID" value="KUO18936.1"/>
    <property type="molecule type" value="Genomic_DNA"/>
</dbReference>
<evidence type="ECO:0000259" key="3">
    <source>
        <dbReference type="Pfam" id="PF20028"/>
    </source>
</evidence>
<evidence type="ECO:0000256" key="1">
    <source>
        <dbReference type="SAM" id="MobiDB-lite"/>
    </source>
</evidence>
<feature type="compositionally biased region" description="Low complexity" evidence="1">
    <location>
        <begin position="7"/>
        <end position="29"/>
    </location>
</feature>
<dbReference type="Proteomes" id="UP000053260">
    <property type="component" value="Unassembled WGS sequence"/>
</dbReference>
<feature type="domain" description="Effector-associated" evidence="2">
    <location>
        <begin position="39"/>
        <end position="110"/>
    </location>
</feature>
<sequence length="545" mass="60250">MLRRLLRTLSVRRSEPDTAQDQAQAQDQDPTQDVDEPLVAILADIPRLQRLDGRHDLLQQAGPQLRLAVAEHRVARDHLRAVVGTARRTGTLEALQGALLALEPDDVGADWFNLAVTVQTAPSGPLPADFMMGLIGELRRQPQGFGQQAMRRYLPERRLARRPLEPGSLPHVLFQLYDARTTPSTTPGTPGASDTASSELRYFLGLLAEEATTPELTSLLASVQDPAAAPAPAPTTRTERQVIVQVRVEEEGAPSDLPYTRRQYSLRGYCYERVGDDEPAFRGSKALPGLFTGRELDRHGFLAAWQDWAESGWGVTKRVEFLLPHSLLNHPAEAWPSGPADVELSHTCQVVVRSLTRYKDKTVHDPWLRRWAALDHGCPPGDALERIGWMGPDASAEQPGAAGKPWSCPGSRYPSLRLTHPADVGDWLRAHPDLACLGLGTPYDHDLDLLRDAVRDALLLDGIPVMVWRRDEGDPGPLVDVLRDCHKPDRLADLPHTVHEARRQGRRDPRSVHNQISLLWDDPTCVFTSQDQQMTGTRVAGEGAA</sequence>
<evidence type="ECO:0000313" key="5">
    <source>
        <dbReference type="Proteomes" id="UP000053260"/>
    </source>
</evidence>
<dbReference type="Pfam" id="PF19956">
    <property type="entry name" value="EAD2"/>
    <property type="match status" value="1"/>
</dbReference>
<accession>A0A124IEP6</accession>
<name>A0A124IEP6_9ACTN</name>
<evidence type="ECO:0000313" key="4">
    <source>
        <dbReference type="EMBL" id="KUO18936.1"/>
    </source>
</evidence>
<dbReference type="InterPro" id="IPR045431">
    <property type="entry name" value="EAD2"/>
</dbReference>
<reference evidence="4 5" key="1">
    <citation type="submission" date="2015-10" db="EMBL/GenBank/DDBJ databases">
        <title>Draft genome sequence of Streptomyces sp. RV15, isolated from a marine sponge.</title>
        <authorList>
            <person name="Ruckert C."/>
            <person name="Abdelmohsen U.R."/>
            <person name="Winkler A."/>
            <person name="Hentschel U."/>
            <person name="Kalinowski J."/>
            <person name="Kampfer P."/>
            <person name="Glaeser S."/>
        </authorList>
    </citation>
    <scope>NUCLEOTIDE SEQUENCE [LARGE SCALE GENOMIC DNA]</scope>
    <source>
        <strain evidence="4 5">RV15</strain>
    </source>
</reference>
<proteinExistence type="predicted"/>
<comment type="caution">
    <text evidence="4">The sequence shown here is derived from an EMBL/GenBank/DDBJ whole genome shotgun (WGS) entry which is preliminary data.</text>
</comment>
<feature type="region of interest" description="Disordered" evidence="1">
    <location>
        <begin position="1"/>
        <end position="33"/>
    </location>
</feature>
<gene>
    <name evidence="4" type="ORF">AQJ91_22275</name>
</gene>
<dbReference type="Pfam" id="PF20028">
    <property type="entry name" value="VMAP-C"/>
    <property type="match status" value="1"/>
</dbReference>
<keyword evidence="5" id="KW-1185">Reference proteome</keyword>
<protein>
    <submittedName>
        <fullName evidence="4">Uncharacterized protein</fullName>
    </submittedName>
</protein>
<organism evidence="4 5">
    <name type="scientific">Streptomyces dysideae</name>
    <dbReference type="NCBI Taxonomy" id="909626"/>
    <lineage>
        <taxon>Bacteria</taxon>
        <taxon>Bacillati</taxon>
        <taxon>Actinomycetota</taxon>
        <taxon>Actinomycetes</taxon>
        <taxon>Kitasatosporales</taxon>
        <taxon>Streptomycetaceae</taxon>
        <taxon>Streptomyces</taxon>
    </lineage>
</organism>
<dbReference type="OrthoDB" id="3866771at2"/>
<dbReference type="AlphaFoldDB" id="A0A124IEP6"/>